<dbReference type="GO" id="GO:0006508">
    <property type="term" value="P:proteolysis"/>
    <property type="evidence" value="ECO:0007669"/>
    <property type="project" value="InterPro"/>
</dbReference>
<accession>A0A8J3BIV5</accession>
<evidence type="ECO:0000259" key="2">
    <source>
        <dbReference type="Pfam" id="PF04389"/>
    </source>
</evidence>
<keyword evidence="3" id="KW-0031">Aminopeptidase</keyword>
<dbReference type="InterPro" id="IPR045175">
    <property type="entry name" value="M28_fam"/>
</dbReference>
<dbReference type="InterPro" id="IPR007484">
    <property type="entry name" value="Peptidase_M28"/>
</dbReference>
<keyword evidence="4" id="KW-1185">Reference proteome</keyword>
<feature type="chain" id="PRO_5035289845" evidence="1">
    <location>
        <begin position="29"/>
        <end position="304"/>
    </location>
</feature>
<dbReference type="GO" id="GO:0008235">
    <property type="term" value="F:metalloexopeptidase activity"/>
    <property type="evidence" value="ECO:0007669"/>
    <property type="project" value="InterPro"/>
</dbReference>
<organism evidence="3 4">
    <name type="scientific">Pilimelia terevasa</name>
    <dbReference type="NCBI Taxonomy" id="53372"/>
    <lineage>
        <taxon>Bacteria</taxon>
        <taxon>Bacillati</taxon>
        <taxon>Actinomycetota</taxon>
        <taxon>Actinomycetes</taxon>
        <taxon>Micromonosporales</taxon>
        <taxon>Micromonosporaceae</taxon>
        <taxon>Pilimelia</taxon>
    </lineage>
</organism>
<dbReference type="AlphaFoldDB" id="A0A8J3BIV5"/>
<evidence type="ECO:0000256" key="1">
    <source>
        <dbReference type="SAM" id="SignalP"/>
    </source>
</evidence>
<dbReference type="EMBL" id="BMQC01000001">
    <property type="protein sequence ID" value="GGK11855.1"/>
    <property type="molecule type" value="Genomic_DNA"/>
</dbReference>
<dbReference type="GO" id="GO:0004177">
    <property type="term" value="F:aminopeptidase activity"/>
    <property type="evidence" value="ECO:0007669"/>
    <property type="project" value="UniProtKB-KW"/>
</dbReference>
<dbReference type="PANTHER" id="PTHR12147:SF26">
    <property type="entry name" value="PEPTIDASE M28 DOMAIN-CONTAINING PROTEIN"/>
    <property type="match status" value="1"/>
</dbReference>
<name>A0A8J3BIV5_9ACTN</name>
<protein>
    <submittedName>
        <fullName evidence="3">Aminopeptidase</fullName>
    </submittedName>
</protein>
<dbReference type="SUPFAM" id="SSF53187">
    <property type="entry name" value="Zn-dependent exopeptidases"/>
    <property type="match status" value="1"/>
</dbReference>
<dbReference type="Gene3D" id="3.40.630.10">
    <property type="entry name" value="Zn peptidases"/>
    <property type="match status" value="1"/>
</dbReference>
<gene>
    <name evidence="3" type="ORF">GCM10010124_00620</name>
</gene>
<keyword evidence="3" id="KW-0645">Protease</keyword>
<reference evidence="3" key="2">
    <citation type="submission" date="2020-09" db="EMBL/GenBank/DDBJ databases">
        <authorList>
            <person name="Sun Q."/>
            <person name="Ohkuma M."/>
        </authorList>
    </citation>
    <scope>NUCLEOTIDE SEQUENCE</scope>
    <source>
        <strain evidence="3">JCM 3091</strain>
    </source>
</reference>
<comment type="caution">
    <text evidence="3">The sequence shown here is derived from an EMBL/GenBank/DDBJ whole genome shotgun (WGS) entry which is preliminary data.</text>
</comment>
<dbReference type="Proteomes" id="UP000662200">
    <property type="component" value="Unassembled WGS sequence"/>
</dbReference>
<evidence type="ECO:0000313" key="3">
    <source>
        <dbReference type="EMBL" id="GGK11855.1"/>
    </source>
</evidence>
<evidence type="ECO:0000313" key="4">
    <source>
        <dbReference type="Proteomes" id="UP000662200"/>
    </source>
</evidence>
<feature type="signal peptide" evidence="1">
    <location>
        <begin position="1"/>
        <end position="28"/>
    </location>
</feature>
<reference evidence="3" key="1">
    <citation type="journal article" date="2014" name="Int. J. Syst. Evol. Microbiol.">
        <title>Complete genome sequence of Corynebacterium casei LMG S-19264T (=DSM 44701T), isolated from a smear-ripened cheese.</title>
        <authorList>
            <consortium name="US DOE Joint Genome Institute (JGI-PGF)"/>
            <person name="Walter F."/>
            <person name="Albersmeier A."/>
            <person name="Kalinowski J."/>
            <person name="Ruckert C."/>
        </authorList>
    </citation>
    <scope>NUCLEOTIDE SEQUENCE</scope>
    <source>
        <strain evidence="3">JCM 3091</strain>
    </source>
</reference>
<dbReference type="Pfam" id="PF04389">
    <property type="entry name" value="Peptidase_M28"/>
    <property type="match status" value="1"/>
</dbReference>
<feature type="domain" description="Peptidase M28" evidence="2">
    <location>
        <begin position="107"/>
        <end position="290"/>
    </location>
</feature>
<proteinExistence type="predicted"/>
<sequence>MRVPTSLLAGATAVAVVVGVAGTTPAQARTVPAAADLVAADPPEIPGSAALVHLTELNKVAEQNGGTRAHGRPGYKASVDYVERTLKAAGFTVNVQSFTQGGATGYNVVAEWPQGDPDNVVMIGAHLDSVPAGPGINDDGSGSAAVLENALTVARAQLKPTSRMRFGWWGAEEVGLVGSSHYVKSLSADEKKKIKTYLNFDMVGQKNIKSWGIYSDSPDITPIWKQYFDAKKLQTRSINWAGSTDHSPFKNAGIKVSGIGDDADPCYHARCDNMTNVGETSMGHASSAIALVFWKLAGAQRQVG</sequence>
<keyword evidence="1" id="KW-0732">Signal</keyword>
<dbReference type="PANTHER" id="PTHR12147">
    <property type="entry name" value="METALLOPEPTIDASE M28 FAMILY MEMBER"/>
    <property type="match status" value="1"/>
</dbReference>
<keyword evidence="3" id="KW-0378">Hydrolase</keyword>